<keyword evidence="5 7" id="KW-0472">Membrane</keyword>
<reference evidence="9" key="1">
    <citation type="submission" date="2014-11" db="EMBL/GenBank/DDBJ databases">
        <authorList>
            <person name="Otto D Thomas"/>
            <person name="Naeem Raeece"/>
        </authorList>
    </citation>
    <scope>NUCLEOTIDE SEQUENCE</scope>
</reference>
<dbReference type="AlphaFoldDB" id="A0A0G4IC46"/>
<dbReference type="InterPro" id="IPR011701">
    <property type="entry name" value="MFS"/>
</dbReference>
<dbReference type="SUPFAM" id="SSF103473">
    <property type="entry name" value="MFS general substrate transporter"/>
    <property type="match status" value="1"/>
</dbReference>
<name>A0A0G4IC46_9ALVE</name>
<evidence type="ECO:0000256" key="2">
    <source>
        <dbReference type="ARBA" id="ARBA00022448"/>
    </source>
</evidence>
<evidence type="ECO:0008006" key="10">
    <source>
        <dbReference type="Google" id="ProtNLM"/>
    </source>
</evidence>
<feature type="transmembrane region" description="Helical" evidence="7">
    <location>
        <begin position="628"/>
        <end position="648"/>
    </location>
</feature>
<keyword evidence="8" id="KW-0732">Signal</keyword>
<feature type="compositionally biased region" description="Basic and acidic residues" evidence="6">
    <location>
        <begin position="230"/>
        <end position="239"/>
    </location>
</feature>
<evidence type="ECO:0000313" key="9">
    <source>
        <dbReference type="EMBL" id="CEM54745.1"/>
    </source>
</evidence>
<evidence type="ECO:0000256" key="1">
    <source>
        <dbReference type="ARBA" id="ARBA00004141"/>
    </source>
</evidence>
<protein>
    <recommendedName>
        <fullName evidence="10">Major facilitator superfamily (MFS) profile domain-containing protein</fullName>
    </recommendedName>
</protein>
<feature type="transmembrane region" description="Helical" evidence="7">
    <location>
        <begin position="712"/>
        <end position="737"/>
    </location>
</feature>
<dbReference type="GO" id="GO:0016020">
    <property type="term" value="C:membrane"/>
    <property type="evidence" value="ECO:0007669"/>
    <property type="project" value="UniProtKB-SubCell"/>
</dbReference>
<dbReference type="Gene3D" id="1.20.1250.20">
    <property type="entry name" value="MFS general substrate transporter like domains"/>
    <property type="match status" value="2"/>
</dbReference>
<dbReference type="GO" id="GO:0022857">
    <property type="term" value="F:transmembrane transporter activity"/>
    <property type="evidence" value="ECO:0007669"/>
    <property type="project" value="InterPro"/>
</dbReference>
<sequence>MLLPVFWLTMLFETLLFTVITPIAPDDLHLDPFMQGIVFAGQPFAALLMTLPAGHWVDARGWRRVLPIPYVLLVVSSLFLLEAERRVSFFVTARLIQGVSSSFLWPLALTAVSRTRPADKGAYAIGWLYTSDVGTLLGPSLGGFLYQWGGATVVFGFLVVYSSFLAVIALLCRIDRAPDAEEWEALAQGRERGGDGGQCSRVALLSSGRSPVGGQNGGGSEGGGGFGRGDPTEKKEGLRECLGAVEVSADEYGSPKTEPKEKMEKPRFAERQQSLVPVADSMLVPDEYADGEKEKVAQKTVLSGPPTGERDLVPDHTTGTGGEGNAQTLLSSQPKLKLGVGAVRGLNLSGAQERASPEDPQTDQSIPTFSKANPPVLSQPLSAALTSLRQPLLGRSQELLRWAAAARSGGGQNELVGAKPSSSSQAGGSPRSPRKSKGGSPREVLKPNGEGANGSGPSPSPSPRGGRGSSGPSRSPSLKEGVQGDGLRDGQREGIEGGGEEIEDAGWSAFLESHFLVLVFANVCMWAAFLTANSLIPLYWQASFPSESSPETIGLLFLPLTACKVFGGLLASFLTNRTAEALGVCLGSSENGEGALGTSVVLQVFILLGNLAMALSLLMLPFIPVLKWQASLLSALGAGMGVADASMLNSTNHYLSDREMGKSHGRAFAVIGMGFCFGAMVGPLLSGAVAGWDGVGKGDGGLEGAARRYANGFSATAWLVLSGCALQLWSLCSYRGFVRHERHERRMSRASEEAARLAALQESGGLVATSLT</sequence>
<dbReference type="VEuPathDB" id="CryptoDB:Cvel_13010"/>
<keyword evidence="4 7" id="KW-1133">Transmembrane helix</keyword>
<dbReference type="InterPro" id="IPR050930">
    <property type="entry name" value="MFS_Vesicular_Transporter"/>
</dbReference>
<feature type="transmembrane region" description="Helical" evidence="7">
    <location>
        <begin position="595"/>
        <end position="622"/>
    </location>
</feature>
<organism evidence="9">
    <name type="scientific">Chromera velia CCMP2878</name>
    <dbReference type="NCBI Taxonomy" id="1169474"/>
    <lineage>
        <taxon>Eukaryota</taxon>
        <taxon>Sar</taxon>
        <taxon>Alveolata</taxon>
        <taxon>Colpodellida</taxon>
        <taxon>Chromeraceae</taxon>
        <taxon>Chromera</taxon>
    </lineage>
</organism>
<dbReference type="Pfam" id="PF07690">
    <property type="entry name" value="MFS_1"/>
    <property type="match status" value="1"/>
</dbReference>
<feature type="transmembrane region" description="Helical" evidence="7">
    <location>
        <begin position="121"/>
        <end position="142"/>
    </location>
</feature>
<evidence type="ECO:0000256" key="4">
    <source>
        <dbReference type="ARBA" id="ARBA00022989"/>
    </source>
</evidence>
<feature type="transmembrane region" description="Helical" evidence="7">
    <location>
        <begin position="552"/>
        <end position="574"/>
    </location>
</feature>
<evidence type="ECO:0000256" key="6">
    <source>
        <dbReference type="SAM" id="MobiDB-lite"/>
    </source>
</evidence>
<feature type="signal peptide" evidence="8">
    <location>
        <begin position="1"/>
        <end position="25"/>
    </location>
</feature>
<feature type="transmembrane region" description="Helical" evidence="7">
    <location>
        <begin position="668"/>
        <end position="692"/>
    </location>
</feature>
<evidence type="ECO:0000256" key="8">
    <source>
        <dbReference type="SAM" id="SignalP"/>
    </source>
</evidence>
<feature type="transmembrane region" description="Helical" evidence="7">
    <location>
        <begin position="33"/>
        <end position="53"/>
    </location>
</feature>
<feature type="compositionally biased region" description="Polar residues" evidence="6">
    <location>
        <begin position="362"/>
        <end position="371"/>
    </location>
</feature>
<feature type="compositionally biased region" description="Low complexity" evidence="6">
    <location>
        <begin position="417"/>
        <end position="431"/>
    </location>
</feature>
<proteinExistence type="predicted"/>
<feature type="transmembrane region" description="Helical" evidence="7">
    <location>
        <begin position="65"/>
        <end position="81"/>
    </location>
</feature>
<dbReference type="InterPro" id="IPR036259">
    <property type="entry name" value="MFS_trans_sf"/>
</dbReference>
<dbReference type="PANTHER" id="PTHR23506">
    <property type="entry name" value="GH10249P"/>
    <property type="match status" value="1"/>
</dbReference>
<gene>
    <name evidence="9" type="ORF">Cvel_13010</name>
</gene>
<accession>A0A0G4IC46</accession>
<dbReference type="PANTHER" id="PTHR23506:SF23">
    <property type="entry name" value="GH10249P"/>
    <property type="match status" value="1"/>
</dbReference>
<feature type="region of interest" description="Disordered" evidence="6">
    <location>
        <begin position="409"/>
        <end position="499"/>
    </location>
</feature>
<dbReference type="EMBL" id="CDMZ01005813">
    <property type="protein sequence ID" value="CEM54745.1"/>
    <property type="molecule type" value="Genomic_DNA"/>
</dbReference>
<keyword evidence="3 7" id="KW-0812">Transmembrane</keyword>
<comment type="subcellular location">
    <subcellularLocation>
        <location evidence="1">Membrane</location>
        <topology evidence="1">Multi-pass membrane protein</topology>
    </subcellularLocation>
</comment>
<feature type="transmembrane region" description="Helical" evidence="7">
    <location>
        <begin position="87"/>
        <end position="109"/>
    </location>
</feature>
<feature type="region of interest" description="Disordered" evidence="6">
    <location>
        <begin position="288"/>
        <end position="328"/>
    </location>
</feature>
<evidence type="ECO:0000256" key="7">
    <source>
        <dbReference type="SAM" id="Phobius"/>
    </source>
</evidence>
<feature type="chain" id="PRO_5005192421" description="Major facilitator superfamily (MFS) profile domain-containing protein" evidence="8">
    <location>
        <begin position="26"/>
        <end position="772"/>
    </location>
</feature>
<feature type="compositionally biased region" description="Basic and acidic residues" evidence="6">
    <location>
        <begin position="257"/>
        <end position="270"/>
    </location>
</feature>
<feature type="transmembrane region" description="Helical" evidence="7">
    <location>
        <begin position="515"/>
        <end position="540"/>
    </location>
</feature>
<evidence type="ECO:0000256" key="5">
    <source>
        <dbReference type="ARBA" id="ARBA00023136"/>
    </source>
</evidence>
<feature type="compositionally biased region" description="Basic and acidic residues" evidence="6">
    <location>
        <begin position="486"/>
        <end position="495"/>
    </location>
</feature>
<evidence type="ECO:0000256" key="3">
    <source>
        <dbReference type="ARBA" id="ARBA00022692"/>
    </source>
</evidence>
<feature type="region of interest" description="Disordered" evidence="6">
    <location>
        <begin position="206"/>
        <end position="271"/>
    </location>
</feature>
<feature type="transmembrane region" description="Helical" evidence="7">
    <location>
        <begin position="148"/>
        <end position="172"/>
    </location>
</feature>
<feature type="region of interest" description="Disordered" evidence="6">
    <location>
        <begin position="350"/>
        <end position="377"/>
    </location>
</feature>
<feature type="compositionally biased region" description="Gly residues" evidence="6">
    <location>
        <begin position="214"/>
        <end position="228"/>
    </location>
</feature>
<keyword evidence="2" id="KW-0813">Transport</keyword>